<dbReference type="InterPro" id="IPR029062">
    <property type="entry name" value="Class_I_gatase-like"/>
</dbReference>
<keyword evidence="1" id="KW-0472">Membrane</keyword>
<reference evidence="4 5" key="1">
    <citation type="submission" date="2020-08" db="EMBL/GenBank/DDBJ databases">
        <title>Genomic Encyclopedia of Type Strains, Phase III (KMG-III): the genomes of soil and plant-associated and newly described type strains.</title>
        <authorList>
            <person name="Whitman W."/>
        </authorList>
    </citation>
    <scope>NUCLEOTIDE SEQUENCE [LARGE SCALE GENOMIC DNA]</scope>
    <source>
        <strain evidence="4 5">CECT 8572</strain>
    </source>
</reference>
<dbReference type="PANTHER" id="PTHR37464:SF1">
    <property type="entry name" value="BLL2463 PROTEIN"/>
    <property type="match status" value="1"/>
</dbReference>
<evidence type="ECO:0008006" key="6">
    <source>
        <dbReference type="Google" id="ProtNLM"/>
    </source>
</evidence>
<dbReference type="Proteomes" id="UP000576152">
    <property type="component" value="Unassembled WGS sequence"/>
</dbReference>
<evidence type="ECO:0000259" key="2">
    <source>
        <dbReference type="Pfam" id="PF07584"/>
    </source>
</evidence>
<dbReference type="EMBL" id="JACIBX010000008">
    <property type="protein sequence ID" value="MBB3712701.1"/>
    <property type="molecule type" value="Genomic_DNA"/>
</dbReference>
<protein>
    <recommendedName>
        <fullName evidence="6">N-terminal double-transmembrane domain-containing protein</fullName>
    </recommendedName>
</protein>
<comment type="caution">
    <text evidence="4">The sequence shown here is derived from an EMBL/GenBank/DDBJ whole genome shotgun (WGS) entry which is preliminary data.</text>
</comment>
<accession>A0ABR6HQ83</accession>
<dbReference type="Pfam" id="PF13709">
    <property type="entry name" value="DUF4159"/>
    <property type="match status" value="1"/>
</dbReference>
<dbReference type="NCBIfam" id="TIGR02226">
    <property type="entry name" value="two_anch"/>
    <property type="match status" value="1"/>
</dbReference>
<dbReference type="InterPro" id="IPR025297">
    <property type="entry name" value="DUF4159"/>
</dbReference>
<feature type="transmembrane region" description="Helical" evidence="1">
    <location>
        <begin position="12"/>
        <end position="31"/>
    </location>
</feature>
<dbReference type="RefSeq" id="WP_183473428.1">
    <property type="nucleotide sequence ID" value="NZ_JACIBX010000008.1"/>
</dbReference>
<organism evidence="4 5">
    <name type="scientific">Limimaricola variabilis</name>
    <dbReference type="NCBI Taxonomy" id="1492771"/>
    <lineage>
        <taxon>Bacteria</taxon>
        <taxon>Pseudomonadati</taxon>
        <taxon>Pseudomonadota</taxon>
        <taxon>Alphaproteobacteria</taxon>
        <taxon>Rhodobacterales</taxon>
        <taxon>Paracoccaceae</taxon>
        <taxon>Limimaricola</taxon>
    </lineage>
</organism>
<feature type="domain" description="DUF4159" evidence="3">
    <location>
        <begin position="690"/>
        <end position="907"/>
    </location>
</feature>
<evidence type="ECO:0000313" key="5">
    <source>
        <dbReference type="Proteomes" id="UP000576152"/>
    </source>
</evidence>
<proteinExistence type="predicted"/>
<evidence type="ECO:0000256" key="1">
    <source>
        <dbReference type="SAM" id="Phobius"/>
    </source>
</evidence>
<dbReference type="InterPro" id="IPR024163">
    <property type="entry name" value="Aerotolerance_reg_N"/>
</dbReference>
<keyword evidence="5" id="KW-1185">Reference proteome</keyword>
<evidence type="ECO:0000259" key="3">
    <source>
        <dbReference type="Pfam" id="PF13709"/>
    </source>
</evidence>
<dbReference type="InterPro" id="IPR011933">
    <property type="entry name" value="Double_TM_dom"/>
</dbReference>
<name>A0ABR6HQ83_9RHOB</name>
<dbReference type="Gene3D" id="3.40.50.880">
    <property type="match status" value="1"/>
</dbReference>
<dbReference type="CDD" id="cd03143">
    <property type="entry name" value="A4_beta-galactosidase_middle_domain"/>
    <property type="match status" value="1"/>
</dbReference>
<feature type="transmembrane region" description="Helical" evidence="1">
    <location>
        <begin position="61"/>
        <end position="83"/>
    </location>
</feature>
<keyword evidence="1" id="KW-0812">Transmembrane</keyword>
<dbReference type="Pfam" id="PF07584">
    <property type="entry name" value="BatA"/>
    <property type="match status" value="1"/>
</dbReference>
<keyword evidence="1" id="KW-1133">Transmembrane helix</keyword>
<dbReference type="SUPFAM" id="SSF52317">
    <property type="entry name" value="Class I glutamine amidotransferase-like"/>
    <property type="match status" value="1"/>
</dbReference>
<gene>
    <name evidence="4" type="ORF">FHS00_002296</name>
</gene>
<dbReference type="Gene3D" id="3.40.50.12140">
    <property type="entry name" value="Domain of unknown function DUF4159"/>
    <property type="match status" value="1"/>
</dbReference>
<feature type="domain" description="Aerotolerance regulator N-terminal" evidence="2">
    <location>
        <begin position="8"/>
        <end position="81"/>
    </location>
</feature>
<dbReference type="PANTHER" id="PTHR37464">
    <property type="entry name" value="BLL2463 PROTEIN"/>
    <property type="match status" value="1"/>
</dbReference>
<evidence type="ECO:0000313" key="4">
    <source>
        <dbReference type="EMBL" id="MBB3712701.1"/>
    </source>
</evidence>
<sequence length="927" mass="98124">MWSLGPVGFLSPWLLAGLVLLPVLWLILRAVPPAPLRRRFPGVALLLGLDDRENQSDRTPWWLLLLRILAVAAAIIGFAGPVLNPAERPAPGSGPLLVVADGTWADARDWPVRIERIEALLSEARRAGRPAAVTVLTDLPDEIRFDPAEAVLGTLPGLAPKPWELDPQALSAWSDGLEGRFETVWLSDGLAREGREDLLAALESHGEVRVIQTPRRILALRPPVLDGAEIALEAVRTPTGGAAQADVAAHGLDPAGVERRLATATLDFAPGEAVARAALSLPPELRNRVTRFEIETARSAAAVALTDDALRRREVGLVESRAAREAGALLSPLHYLRVALAPQADLVSGDLATLIPANPDVIVLADAGSLPPAEAEALQDWVDAGGLLLRFAGPRLAASDAGRAGDDPLMPVRLRAGGRSVGGTMSWGEPKTIAPFDTDSPFHGLAVPGDVTVRAQVVAQPGPELAARVIAQLSDGTPLVTRKEQGDGQVVLFHVTANAEWSSLPLSGLFVSMLERLAISARTEADAAADLAGTSWQPAELLDAQGRLTATDTRAAVAGEDLARGELGPELPPGLYEGEAGRFALNVTRADTTLAPARWPARIAVEGLDRPAERPLGGALLALAVALMALDTLASLAVGGRLRRGVALLLLALLLPPVSEAQAQAGVPAEARMDPGVEAFAQAATGSVVLGHVLSGDPQVDEIARAGLEGLGRTLWQRTSVEPAAPMAVDPETDELAFFPLLYWPVTAETPIPSGAAYDKLNAYLRGGGMIVFDTRDAGIAGLGTTTPEGRRLQAIARPLDIPPLSPVPEDHVLTRTFYLLQDFPGRHQGRAVWVEAAPDEEPTPGMPFRNLNDNVTPVVIGGNDWASAWAMDEIGMPLYPVGRGMAGERQREMAFRFGVNLVMHVLTGNYKSDQVHVPALLERLGQ</sequence>